<feature type="region of interest" description="Disordered" evidence="1">
    <location>
        <begin position="787"/>
        <end position="844"/>
    </location>
</feature>
<dbReference type="Proteomes" id="UP001164286">
    <property type="component" value="Unassembled WGS sequence"/>
</dbReference>
<feature type="compositionally biased region" description="Low complexity" evidence="1">
    <location>
        <begin position="567"/>
        <end position="586"/>
    </location>
</feature>
<evidence type="ECO:0000313" key="3">
    <source>
        <dbReference type="Proteomes" id="UP001164286"/>
    </source>
</evidence>
<proteinExistence type="predicted"/>
<dbReference type="EMBL" id="JAKWFO010000005">
    <property type="protein sequence ID" value="KAI9635968.1"/>
    <property type="molecule type" value="Genomic_DNA"/>
</dbReference>
<feature type="region of interest" description="Disordered" evidence="1">
    <location>
        <begin position="239"/>
        <end position="319"/>
    </location>
</feature>
<feature type="region of interest" description="Disordered" evidence="1">
    <location>
        <begin position="469"/>
        <end position="627"/>
    </location>
</feature>
<dbReference type="AlphaFoldDB" id="A0AA38LUV0"/>
<keyword evidence="3" id="KW-1185">Reference proteome</keyword>
<gene>
    <name evidence="2" type="ORF">MKK02DRAFT_33270</name>
</gene>
<organism evidence="2 3">
    <name type="scientific">Dioszegia hungarica</name>
    <dbReference type="NCBI Taxonomy" id="4972"/>
    <lineage>
        <taxon>Eukaryota</taxon>
        <taxon>Fungi</taxon>
        <taxon>Dikarya</taxon>
        <taxon>Basidiomycota</taxon>
        <taxon>Agaricomycotina</taxon>
        <taxon>Tremellomycetes</taxon>
        <taxon>Tremellales</taxon>
        <taxon>Bulleribasidiaceae</taxon>
        <taxon>Dioszegia</taxon>
    </lineage>
</organism>
<name>A0AA38LUV0_9TREE</name>
<comment type="caution">
    <text evidence="2">The sequence shown here is derived from an EMBL/GenBank/DDBJ whole genome shotgun (WGS) entry which is preliminary data.</text>
</comment>
<dbReference type="PANTHER" id="PTHR48125">
    <property type="entry name" value="LP07818P1"/>
    <property type="match status" value="1"/>
</dbReference>
<dbReference type="PANTHER" id="PTHR48125:SF12">
    <property type="entry name" value="AT HOOK TRANSCRIPTION FACTOR FAMILY-RELATED"/>
    <property type="match status" value="1"/>
</dbReference>
<sequence>MEEAWKALERFAQSEQQRIWIRQELLRNPPIPPVDPFSWLLWRSKIAEGIHPDEAWAWVLAQNSGSEGEQQPDVASVETESVTMVGDVEMAEEQGVKEEVKVEGTPDNDLQPKVEAKPWVAAHQDGLSNVKTEDIKPRVETVPPIEIPHKYVQMNDILPLPSTLPYDDAEDAMGSPEESGSYASSAADTSTLQDVYMQSAGIKPALPEGLVDGPPLVLMAMGTADRPYDIASPQIDHTMAQIDPPSRPTTQPAQGSRSGTPSGATPAIPADPTRARSTTRSPPRAAPPSQPASSSTSKPAVEETITMDTLRPLLTKERLRHPNEKPGKIWKFLRRQANGNDPRFKPNPAELREILAAIREHAPHSYKQEMADKWEYSEQIGRWLKSMAQDPETWEVAIVPMMILLSETDMAVNVILECKIARALQVIANKAAEKDRQLSKKSNIASAFKRYQDHFKNKIQPLNRKIPPRAVEAEDEPLKKRKAGEMGEDVKPKITSTGNAVAGPSRLAIPSTSKALAKPAPSPVDIKPSIEPVTKRPRAALPPIKKRDPAESGNPAAPSPSTPTAPPQLSLLAAAMARARQAQPAAGTSGIAEAAPPESRPDAKVKLNKKGHHVRFSDTVPQARPLVEERRFTQDPWEQEPAPWQVNGDGSEVHISAADMTQNEGMTLKQDAVNHKEDEEQEEEELIAWYEPDSYNTAPLLEPTEETLVQEARERGILAAPGGGNADESSVQIVPPTPFRTFELHSSMNVAPPPVGGDISQLLTSLAPALGNLGNLGVLSNLGGPSNHFGAPPPPGQNFYNQAPASYPPPQPHGGHGQYNAPREELRRGTACVARRTRPATGGE</sequence>
<feature type="compositionally biased region" description="Polar residues" evidence="1">
    <location>
        <begin position="248"/>
        <end position="263"/>
    </location>
</feature>
<feature type="compositionally biased region" description="Pro residues" evidence="1">
    <location>
        <begin position="557"/>
        <end position="566"/>
    </location>
</feature>
<feature type="region of interest" description="Disordered" evidence="1">
    <location>
        <begin position="162"/>
        <end position="186"/>
    </location>
</feature>
<dbReference type="RefSeq" id="XP_052945745.1">
    <property type="nucleotide sequence ID" value="XM_053088687.1"/>
</dbReference>
<dbReference type="GeneID" id="77727892"/>
<accession>A0AA38LUV0</accession>
<protein>
    <submittedName>
        <fullName evidence="2">Uncharacterized protein</fullName>
    </submittedName>
</protein>
<feature type="compositionally biased region" description="Low complexity" evidence="1">
    <location>
        <begin position="270"/>
        <end position="283"/>
    </location>
</feature>
<feature type="compositionally biased region" description="Basic and acidic residues" evidence="1">
    <location>
        <begin position="483"/>
        <end position="492"/>
    </location>
</feature>
<evidence type="ECO:0000256" key="1">
    <source>
        <dbReference type="SAM" id="MobiDB-lite"/>
    </source>
</evidence>
<reference evidence="2" key="1">
    <citation type="journal article" date="2022" name="G3 (Bethesda)">
        <title>High quality genome of the basidiomycete yeast Dioszegia hungarica PDD-24b-2 isolated from cloud water.</title>
        <authorList>
            <person name="Jarrige D."/>
            <person name="Haridas S."/>
            <person name="Bleykasten-Grosshans C."/>
            <person name="Joly M."/>
            <person name="Nadalig T."/>
            <person name="Sancelme M."/>
            <person name="Vuilleumier S."/>
            <person name="Grigoriev I.V."/>
            <person name="Amato P."/>
            <person name="Bringel F."/>
        </authorList>
    </citation>
    <scope>NUCLEOTIDE SEQUENCE</scope>
    <source>
        <strain evidence="2">PDD-24b-2</strain>
    </source>
</reference>
<evidence type="ECO:0000313" key="2">
    <source>
        <dbReference type="EMBL" id="KAI9635968.1"/>
    </source>
</evidence>